<keyword evidence="3" id="KW-1185">Reference proteome</keyword>
<protein>
    <submittedName>
        <fullName evidence="2">Uncharacterized protein</fullName>
    </submittedName>
</protein>
<organism evidence="2 3">
    <name type="scientific">Pedobacter yulinensis</name>
    <dbReference type="NCBI Taxonomy" id="2126353"/>
    <lineage>
        <taxon>Bacteria</taxon>
        <taxon>Pseudomonadati</taxon>
        <taxon>Bacteroidota</taxon>
        <taxon>Sphingobacteriia</taxon>
        <taxon>Sphingobacteriales</taxon>
        <taxon>Sphingobacteriaceae</taxon>
        <taxon>Pedobacter</taxon>
    </lineage>
</organism>
<accession>A0A2T3HGZ0</accession>
<dbReference type="EMBL" id="PYLS01000009">
    <property type="protein sequence ID" value="PST81692.1"/>
    <property type="molecule type" value="Genomic_DNA"/>
</dbReference>
<reference evidence="2 3" key="1">
    <citation type="submission" date="2018-03" db="EMBL/GenBank/DDBJ databases">
        <authorList>
            <person name="Keele B.F."/>
        </authorList>
    </citation>
    <scope>NUCLEOTIDE SEQUENCE [LARGE SCALE GENOMIC DNA]</scope>
    <source>
        <strain evidence="2 3">YL28-9</strain>
    </source>
</reference>
<gene>
    <name evidence="2" type="ORF">C7T94_18945</name>
</gene>
<evidence type="ECO:0000256" key="1">
    <source>
        <dbReference type="SAM" id="MobiDB-lite"/>
    </source>
</evidence>
<feature type="region of interest" description="Disordered" evidence="1">
    <location>
        <begin position="1"/>
        <end position="27"/>
    </location>
</feature>
<dbReference type="AlphaFoldDB" id="A0A2T3HGZ0"/>
<comment type="caution">
    <text evidence="2">The sequence shown here is derived from an EMBL/GenBank/DDBJ whole genome shotgun (WGS) entry which is preliminary data.</text>
</comment>
<name>A0A2T3HGZ0_9SPHI</name>
<proteinExistence type="predicted"/>
<evidence type="ECO:0000313" key="3">
    <source>
        <dbReference type="Proteomes" id="UP000240912"/>
    </source>
</evidence>
<dbReference type="Proteomes" id="UP000240912">
    <property type="component" value="Unassembled WGS sequence"/>
</dbReference>
<evidence type="ECO:0000313" key="2">
    <source>
        <dbReference type="EMBL" id="PST81692.1"/>
    </source>
</evidence>
<sequence>MILRRQAHQNVADKNPALYQQGQPFDERPFIEDERDQYLALRRQESPIRNQGQSNAPGRPTLLMVIDVIAKHRLTWPVPR</sequence>